<accession>A0A7W5YEF4</accession>
<protein>
    <submittedName>
        <fullName evidence="2">Gliding motility-associated-like protein</fullName>
    </submittedName>
</protein>
<evidence type="ECO:0000313" key="3">
    <source>
        <dbReference type="Proteomes" id="UP000541425"/>
    </source>
</evidence>
<gene>
    <name evidence="2" type="ORF">FHS60_001796</name>
</gene>
<dbReference type="Gene3D" id="2.60.40.10">
    <property type="entry name" value="Immunoglobulins"/>
    <property type="match status" value="1"/>
</dbReference>
<evidence type="ECO:0000256" key="1">
    <source>
        <dbReference type="SAM" id="SignalP"/>
    </source>
</evidence>
<feature type="chain" id="PRO_5031314198" evidence="1">
    <location>
        <begin position="23"/>
        <end position="235"/>
    </location>
</feature>
<dbReference type="InterPro" id="IPR035986">
    <property type="entry name" value="PKD_dom_sf"/>
</dbReference>
<evidence type="ECO:0000313" key="2">
    <source>
        <dbReference type="EMBL" id="MBB3703314.1"/>
    </source>
</evidence>
<organism evidence="2 3">
    <name type="scientific">Alloprevotella rava</name>
    <dbReference type="NCBI Taxonomy" id="671218"/>
    <lineage>
        <taxon>Bacteria</taxon>
        <taxon>Pseudomonadati</taxon>
        <taxon>Bacteroidota</taxon>
        <taxon>Bacteroidia</taxon>
        <taxon>Bacteroidales</taxon>
        <taxon>Prevotellaceae</taxon>
        <taxon>Alloprevotella</taxon>
    </lineage>
</organism>
<dbReference type="SUPFAM" id="SSF49299">
    <property type="entry name" value="PKD domain"/>
    <property type="match status" value="1"/>
</dbReference>
<keyword evidence="1" id="KW-0732">Signal</keyword>
<dbReference type="Proteomes" id="UP000541425">
    <property type="component" value="Unassembled WGS sequence"/>
</dbReference>
<proteinExistence type="predicted"/>
<dbReference type="InterPro" id="IPR026341">
    <property type="entry name" value="T9SS_type_B"/>
</dbReference>
<dbReference type="AlphaFoldDB" id="A0A7W5YEF4"/>
<dbReference type="EMBL" id="JACICA010000010">
    <property type="protein sequence ID" value="MBB3703314.1"/>
    <property type="molecule type" value="Genomic_DNA"/>
</dbReference>
<dbReference type="NCBIfam" id="TIGR04131">
    <property type="entry name" value="Bac_Flav_CTERM"/>
    <property type="match status" value="1"/>
</dbReference>
<dbReference type="InterPro" id="IPR013783">
    <property type="entry name" value="Ig-like_fold"/>
</dbReference>
<dbReference type="RefSeq" id="WP_183697590.1">
    <property type="nucleotide sequence ID" value="NZ_JACICA010000010.1"/>
</dbReference>
<feature type="signal peptide" evidence="1">
    <location>
        <begin position="1"/>
        <end position="22"/>
    </location>
</feature>
<name>A0A7W5YEF4_9BACT</name>
<comment type="caution">
    <text evidence="2">The sequence shown here is derived from an EMBL/GenBank/DDBJ whole genome shotgun (WGS) entry which is preliminary data.</text>
</comment>
<dbReference type="Pfam" id="PF13585">
    <property type="entry name" value="CHU_C"/>
    <property type="match status" value="1"/>
</dbReference>
<sequence>MVLNIFFALLTIFCCLPMTVFADNSQPTANPIMRVTGDKMENEEATDYNGNAPMQAKFLAQPQNLGGYTALYEWRFTKEGEQAPFLIRYDENTEYTFNKSGSYSVELIVSFVQGTDTIEYKMDSPFKISISESKLEVPNAFSPNGDNINDIFKVKDGYQSIVSFKGMIFNRWGKKLFEWTDITQGWDGRSNGNDVPDGAYFLHIQAKGADGRNYNIRKTINLLRGYQEGTSGITP</sequence>
<reference evidence="2 3" key="1">
    <citation type="submission" date="2020-08" db="EMBL/GenBank/DDBJ databases">
        <title>Genomic Encyclopedia of Type Strains, Phase IV (KMG-IV): sequencing the most valuable type-strain genomes for metagenomic binning, comparative biology and taxonomic classification.</title>
        <authorList>
            <person name="Goeker M."/>
        </authorList>
    </citation>
    <scope>NUCLEOTIDE SEQUENCE [LARGE SCALE GENOMIC DNA]</scope>
    <source>
        <strain evidence="2 3">DSM 22548</strain>
    </source>
</reference>